<reference evidence="2" key="1">
    <citation type="submission" date="2018-05" db="EMBL/GenBank/DDBJ databases">
        <authorList>
            <person name="Lanie J.A."/>
            <person name="Ng W.-L."/>
            <person name="Kazmierczak K.M."/>
            <person name="Andrzejewski T.M."/>
            <person name="Davidsen T.M."/>
            <person name="Wayne K.J."/>
            <person name="Tettelin H."/>
            <person name="Glass J.I."/>
            <person name="Rusch D."/>
            <person name="Podicherti R."/>
            <person name="Tsui H.-C.T."/>
            <person name="Winkler M.E."/>
        </authorList>
    </citation>
    <scope>NUCLEOTIDE SEQUENCE</scope>
</reference>
<dbReference type="SUPFAM" id="SSF51658">
    <property type="entry name" value="Xylose isomerase-like"/>
    <property type="match status" value="1"/>
</dbReference>
<dbReference type="InterPro" id="IPR013022">
    <property type="entry name" value="Xyl_isomerase-like_TIM-brl"/>
</dbReference>
<dbReference type="EMBL" id="UINC01081318">
    <property type="protein sequence ID" value="SVC25045.1"/>
    <property type="molecule type" value="Genomic_DNA"/>
</dbReference>
<dbReference type="AlphaFoldDB" id="A0A382KN90"/>
<dbReference type="InterPro" id="IPR036237">
    <property type="entry name" value="Xyl_isomerase-like_sf"/>
</dbReference>
<evidence type="ECO:0000259" key="1">
    <source>
        <dbReference type="Pfam" id="PF01261"/>
    </source>
</evidence>
<accession>A0A382KN90</accession>
<dbReference type="Pfam" id="PF01261">
    <property type="entry name" value="AP_endonuc_2"/>
    <property type="match status" value="1"/>
</dbReference>
<protein>
    <recommendedName>
        <fullName evidence="1">Xylose isomerase-like TIM barrel domain-containing protein</fullName>
    </recommendedName>
</protein>
<sequence>MSQYDRSLSCCVWALEGPEPAILERLHGFGLHCIDVRPRGLRSAAARDRRDTLGLDVCCIAASHELPAGAALDSTDADAVGAARAHIEAALTHAADLGAHCAYVVPEPPVDGDSLERYADLLPGLAEHGANLGVRLCIEHFPGTAMPTVAATLGFLRLIAHPNLYLL</sequence>
<feature type="domain" description="Xylose isomerase-like TIM barrel" evidence="1">
    <location>
        <begin position="44"/>
        <end position="164"/>
    </location>
</feature>
<evidence type="ECO:0000313" key="2">
    <source>
        <dbReference type="EMBL" id="SVC25045.1"/>
    </source>
</evidence>
<feature type="non-terminal residue" evidence="2">
    <location>
        <position position="167"/>
    </location>
</feature>
<dbReference type="Gene3D" id="3.20.20.150">
    <property type="entry name" value="Divalent-metal-dependent TIM barrel enzymes"/>
    <property type="match status" value="1"/>
</dbReference>
<proteinExistence type="predicted"/>
<organism evidence="2">
    <name type="scientific">marine metagenome</name>
    <dbReference type="NCBI Taxonomy" id="408172"/>
    <lineage>
        <taxon>unclassified sequences</taxon>
        <taxon>metagenomes</taxon>
        <taxon>ecological metagenomes</taxon>
    </lineage>
</organism>
<name>A0A382KN90_9ZZZZ</name>
<gene>
    <name evidence="2" type="ORF">METZ01_LOCUS277899</name>
</gene>